<proteinExistence type="predicted"/>
<dbReference type="Proteomes" id="UP000826195">
    <property type="component" value="Unassembled WGS sequence"/>
</dbReference>
<sequence>MSSSSSSSPFAPSENSAFSPYNQYINKSICIVPKEWKEYSKKNMDTVLQSKLTSHWSDYKKVEGAVVQIGDVAAKMEYHDNRIWMKRYGDKRSRPHPGEYVLTHIQKYGSQQK</sequence>
<evidence type="ECO:0000313" key="2">
    <source>
        <dbReference type="Proteomes" id="UP000826195"/>
    </source>
</evidence>
<gene>
    <name evidence="1" type="ORF">KQX54_017263</name>
</gene>
<reference evidence="1 2" key="1">
    <citation type="journal article" date="2021" name="J. Hered.">
        <title>A chromosome-level genome assembly of the parasitoid wasp, Cotesia glomerata (Hymenoptera: Braconidae).</title>
        <authorList>
            <person name="Pinto B.J."/>
            <person name="Weis J.J."/>
            <person name="Gamble T."/>
            <person name="Ode P.J."/>
            <person name="Paul R."/>
            <person name="Zaspel J.M."/>
        </authorList>
    </citation>
    <scope>NUCLEOTIDE SEQUENCE [LARGE SCALE GENOMIC DNA]</scope>
    <source>
        <strain evidence="1">CgM1</strain>
    </source>
</reference>
<protein>
    <submittedName>
        <fullName evidence="1">Uncharacterized protein</fullName>
    </submittedName>
</protein>
<accession>A0AAV7I8Z6</accession>
<organism evidence="1 2">
    <name type="scientific">Cotesia glomerata</name>
    <name type="common">Lepidopteran parasitic wasp</name>
    <name type="synonym">Apanteles glomeratus</name>
    <dbReference type="NCBI Taxonomy" id="32391"/>
    <lineage>
        <taxon>Eukaryota</taxon>
        <taxon>Metazoa</taxon>
        <taxon>Ecdysozoa</taxon>
        <taxon>Arthropoda</taxon>
        <taxon>Hexapoda</taxon>
        <taxon>Insecta</taxon>
        <taxon>Pterygota</taxon>
        <taxon>Neoptera</taxon>
        <taxon>Endopterygota</taxon>
        <taxon>Hymenoptera</taxon>
        <taxon>Apocrita</taxon>
        <taxon>Ichneumonoidea</taxon>
        <taxon>Braconidae</taxon>
        <taxon>Microgastrinae</taxon>
        <taxon>Cotesia</taxon>
    </lineage>
</organism>
<keyword evidence="2" id="KW-1185">Reference proteome</keyword>
<dbReference type="AlphaFoldDB" id="A0AAV7I8Z6"/>
<name>A0AAV7I8Z6_COTGL</name>
<dbReference type="EMBL" id="JAHXZJ010002237">
    <property type="protein sequence ID" value="KAH0547147.1"/>
    <property type="molecule type" value="Genomic_DNA"/>
</dbReference>
<comment type="caution">
    <text evidence="1">The sequence shown here is derived from an EMBL/GenBank/DDBJ whole genome shotgun (WGS) entry which is preliminary data.</text>
</comment>
<evidence type="ECO:0000313" key="1">
    <source>
        <dbReference type="EMBL" id="KAH0547147.1"/>
    </source>
</evidence>